<dbReference type="Pfam" id="PF13730">
    <property type="entry name" value="HTH_36"/>
    <property type="match status" value="1"/>
</dbReference>
<sequence length="330" mass="36292">MNDRQTILDRHDCNAIDAISRAEIAPHAINGKTVSAAMQKRVLKLLASYSSDRCWLSIESIAEQLEHNERTVRLAIQSLLQKDLLIESGHRNRRTRCVHWTQVGRLIRSDGGDSGGDPGRHGAEKHARDVSHDPVESVPRPVSSGHEVSHDPVHPGLGARTYQRPRNQSPSSPCNRPTTAKVLDPNWEPAVEALLAVGLAHTAKAIALAKSAGMAPEELVDLVLVVQHVGQLRPGAIIARLRDGCWPIDGIPDADEIRRRMQGKAEAIRQARHEAAETAENRPQRWIIDGLVGRDLRKAGLIDLAADAELQAANRMDEVDRLRCDRLALA</sequence>
<dbReference type="AlphaFoldDB" id="A0A518ITI3"/>
<keyword evidence="3" id="KW-1185">Reference proteome</keyword>
<feature type="region of interest" description="Disordered" evidence="1">
    <location>
        <begin position="108"/>
        <end position="179"/>
    </location>
</feature>
<evidence type="ECO:0000256" key="1">
    <source>
        <dbReference type="SAM" id="MobiDB-lite"/>
    </source>
</evidence>
<dbReference type="EMBL" id="CP036318">
    <property type="protein sequence ID" value="QDV56396.1"/>
    <property type="molecule type" value="Genomic_DNA"/>
</dbReference>
<reference evidence="2 3" key="1">
    <citation type="submission" date="2019-02" db="EMBL/GenBank/DDBJ databases">
        <title>Deep-cultivation of Planctomycetes and their phenomic and genomic characterization uncovers novel biology.</title>
        <authorList>
            <person name="Wiegand S."/>
            <person name="Jogler M."/>
            <person name="Boedeker C."/>
            <person name="Pinto D."/>
            <person name="Vollmers J."/>
            <person name="Rivas-Marin E."/>
            <person name="Kohn T."/>
            <person name="Peeters S.H."/>
            <person name="Heuer A."/>
            <person name="Rast P."/>
            <person name="Oberbeckmann S."/>
            <person name="Bunk B."/>
            <person name="Jeske O."/>
            <person name="Meyerdierks A."/>
            <person name="Storesund J.E."/>
            <person name="Kallscheuer N."/>
            <person name="Luecker S."/>
            <person name="Lage O.M."/>
            <person name="Pohl T."/>
            <person name="Merkel B.J."/>
            <person name="Hornburger P."/>
            <person name="Mueller R.-W."/>
            <person name="Bruemmer F."/>
            <person name="Labrenz M."/>
            <person name="Spormann A.M."/>
            <person name="Op den Camp H."/>
            <person name="Overmann J."/>
            <person name="Amann R."/>
            <person name="Jetten M.S.M."/>
            <person name="Mascher T."/>
            <person name="Medema M.H."/>
            <person name="Devos D.P."/>
            <person name="Kaster A.-K."/>
            <person name="Ovreas L."/>
            <person name="Rohde M."/>
            <person name="Galperin M.Y."/>
            <person name="Jogler C."/>
        </authorList>
    </citation>
    <scope>NUCLEOTIDE SEQUENCE [LARGE SCALE GENOMIC DNA]</scope>
    <source>
        <strain evidence="2 3">Mal33</strain>
    </source>
</reference>
<gene>
    <name evidence="2" type="ORF">Mal33_23860</name>
</gene>
<evidence type="ECO:0000313" key="3">
    <source>
        <dbReference type="Proteomes" id="UP000316770"/>
    </source>
</evidence>
<name>A0A518ITI3_9BACT</name>
<accession>A0A518ITI3</accession>
<dbReference type="Gene3D" id="1.10.10.10">
    <property type="entry name" value="Winged helix-like DNA-binding domain superfamily/Winged helix DNA-binding domain"/>
    <property type="match status" value="1"/>
</dbReference>
<feature type="compositionally biased region" description="Polar residues" evidence="1">
    <location>
        <begin position="164"/>
        <end position="178"/>
    </location>
</feature>
<proteinExistence type="predicted"/>
<dbReference type="InterPro" id="IPR036388">
    <property type="entry name" value="WH-like_DNA-bd_sf"/>
</dbReference>
<feature type="compositionally biased region" description="Basic and acidic residues" evidence="1">
    <location>
        <begin position="118"/>
        <end position="135"/>
    </location>
</feature>
<dbReference type="Proteomes" id="UP000316770">
    <property type="component" value="Chromosome"/>
</dbReference>
<evidence type="ECO:0008006" key="4">
    <source>
        <dbReference type="Google" id="ProtNLM"/>
    </source>
</evidence>
<protein>
    <recommendedName>
        <fullName evidence="4">Helix-turn-helix domain protein</fullName>
    </recommendedName>
</protein>
<organism evidence="2 3">
    <name type="scientific">Rosistilla oblonga</name>
    <dbReference type="NCBI Taxonomy" id="2527990"/>
    <lineage>
        <taxon>Bacteria</taxon>
        <taxon>Pseudomonadati</taxon>
        <taxon>Planctomycetota</taxon>
        <taxon>Planctomycetia</taxon>
        <taxon>Pirellulales</taxon>
        <taxon>Pirellulaceae</taxon>
        <taxon>Rosistilla</taxon>
    </lineage>
</organism>
<evidence type="ECO:0000313" key="2">
    <source>
        <dbReference type="EMBL" id="QDV56396.1"/>
    </source>
</evidence>